<reference evidence="2 3" key="1">
    <citation type="submission" date="2014-06" db="EMBL/GenBank/DDBJ databases">
        <title>Evolutionary Origins and Diversification of the Mycorrhizal Mutualists.</title>
        <authorList>
            <consortium name="DOE Joint Genome Institute"/>
            <consortium name="Mycorrhizal Genomics Consortium"/>
            <person name="Kohler A."/>
            <person name="Kuo A."/>
            <person name="Nagy L.G."/>
            <person name="Floudas D."/>
            <person name="Copeland A."/>
            <person name="Barry K.W."/>
            <person name="Cichocki N."/>
            <person name="Veneault-Fourrey C."/>
            <person name="LaButti K."/>
            <person name="Lindquist E.A."/>
            <person name="Lipzen A."/>
            <person name="Lundell T."/>
            <person name="Morin E."/>
            <person name="Murat C."/>
            <person name="Riley R."/>
            <person name="Ohm R."/>
            <person name="Sun H."/>
            <person name="Tunlid A."/>
            <person name="Henrissat B."/>
            <person name="Grigoriev I.V."/>
            <person name="Hibbett D.S."/>
            <person name="Martin F."/>
        </authorList>
    </citation>
    <scope>NUCLEOTIDE SEQUENCE [LARGE SCALE GENOMIC DNA]</scope>
    <source>
        <strain evidence="2 3">SS14</strain>
    </source>
</reference>
<evidence type="ECO:0000313" key="2">
    <source>
        <dbReference type="EMBL" id="KIJ31121.1"/>
    </source>
</evidence>
<evidence type="ECO:0000256" key="1">
    <source>
        <dbReference type="SAM" id="Phobius"/>
    </source>
</evidence>
<name>A0A0C9V0G4_SPHS4</name>
<sequence length="132" mass="14952">MKTFEGNPGYHYILPWIGDFIGSINVQLTSVITSVIVSHLFLDLREAAYRSRQSYNNPSAITATIGEWFNFDESGQSDPSGANIHPVCHTRESRFIGQKTLQDIMGYEDFAADLQHFDDTDYNSMMEDSEAF</sequence>
<accession>A0A0C9V0G4</accession>
<dbReference type="AlphaFoldDB" id="A0A0C9V0G4"/>
<evidence type="ECO:0000313" key="3">
    <source>
        <dbReference type="Proteomes" id="UP000054279"/>
    </source>
</evidence>
<keyword evidence="1" id="KW-1133">Transmembrane helix</keyword>
<dbReference type="HOGENOM" id="CLU_1856568_0_0_1"/>
<keyword evidence="1" id="KW-0472">Membrane</keyword>
<gene>
    <name evidence="2" type="ORF">M422DRAFT_267192</name>
</gene>
<proteinExistence type="predicted"/>
<dbReference type="EMBL" id="KN837247">
    <property type="protein sequence ID" value="KIJ31121.1"/>
    <property type="molecule type" value="Genomic_DNA"/>
</dbReference>
<keyword evidence="1" id="KW-0812">Transmembrane</keyword>
<dbReference type="Proteomes" id="UP000054279">
    <property type="component" value="Unassembled WGS sequence"/>
</dbReference>
<feature type="transmembrane region" description="Helical" evidence="1">
    <location>
        <begin position="20"/>
        <end position="42"/>
    </location>
</feature>
<protein>
    <submittedName>
        <fullName evidence="2">Uncharacterized protein</fullName>
    </submittedName>
</protein>
<organism evidence="2 3">
    <name type="scientific">Sphaerobolus stellatus (strain SS14)</name>
    <dbReference type="NCBI Taxonomy" id="990650"/>
    <lineage>
        <taxon>Eukaryota</taxon>
        <taxon>Fungi</taxon>
        <taxon>Dikarya</taxon>
        <taxon>Basidiomycota</taxon>
        <taxon>Agaricomycotina</taxon>
        <taxon>Agaricomycetes</taxon>
        <taxon>Phallomycetidae</taxon>
        <taxon>Geastrales</taxon>
        <taxon>Sphaerobolaceae</taxon>
        <taxon>Sphaerobolus</taxon>
    </lineage>
</organism>
<keyword evidence="3" id="KW-1185">Reference proteome</keyword>